<dbReference type="EMBL" id="CM047586">
    <property type="protein sequence ID" value="KAI9909541.1"/>
    <property type="molecule type" value="Genomic_DNA"/>
</dbReference>
<name>A0ACC0VUV1_9STRA</name>
<comment type="caution">
    <text evidence="1">The sequence shown here is derived from an EMBL/GenBank/DDBJ whole genome shotgun (WGS) entry which is preliminary data.</text>
</comment>
<evidence type="ECO:0000313" key="1">
    <source>
        <dbReference type="EMBL" id="KAI9909541.1"/>
    </source>
</evidence>
<evidence type="ECO:0000313" key="2">
    <source>
        <dbReference type="Proteomes" id="UP001163321"/>
    </source>
</evidence>
<protein>
    <submittedName>
        <fullName evidence="1">Uncharacterized protein</fullName>
    </submittedName>
</protein>
<organism evidence="1 2">
    <name type="scientific">Peronosclerospora sorghi</name>
    <dbReference type="NCBI Taxonomy" id="230839"/>
    <lineage>
        <taxon>Eukaryota</taxon>
        <taxon>Sar</taxon>
        <taxon>Stramenopiles</taxon>
        <taxon>Oomycota</taxon>
        <taxon>Peronosporomycetes</taxon>
        <taxon>Peronosporales</taxon>
        <taxon>Peronosporaceae</taxon>
        <taxon>Peronosclerospora</taxon>
    </lineage>
</organism>
<sequence>MAKEVFAQFSRPNKLAAELKDAQKLLNCAQRKIATIAKTRFSTATDLLRLLLDNRVALQYLASEVSGLKPAHQKRVESLNRDKFKVQTDDMDPVMAACMLEVYEDVMQFDEEEMKPDVTAEYLGLENSLREENSAYSSSGASAGPTCL</sequence>
<keyword evidence="2" id="KW-1185">Reference proteome</keyword>
<accession>A0ACC0VUV1</accession>
<dbReference type="Proteomes" id="UP001163321">
    <property type="component" value="Chromosome 7"/>
</dbReference>
<proteinExistence type="predicted"/>
<reference evidence="1 2" key="1">
    <citation type="journal article" date="2022" name="bioRxiv">
        <title>The genome of the oomycete Peronosclerospora sorghi, a cosmopolitan pathogen of maize and sorghum, is inflated with dispersed pseudogenes.</title>
        <authorList>
            <person name="Fletcher K."/>
            <person name="Martin F."/>
            <person name="Isakeit T."/>
            <person name="Cavanaugh K."/>
            <person name="Magill C."/>
            <person name="Michelmore R."/>
        </authorList>
    </citation>
    <scope>NUCLEOTIDE SEQUENCE [LARGE SCALE GENOMIC DNA]</scope>
    <source>
        <strain evidence="1">P6</strain>
    </source>
</reference>
<gene>
    <name evidence="1" type="ORF">PsorP6_014800</name>
</gene>